<dbReference type="AlphaFoldDB" id="A0A226H8J4"/>
<dbReference type="Gene3D" id="3.10.450.50">
    <property type="match status" value="1"/>
</dbReference>
<evidence type="ECO:0000313" key="3">
    <source>
        <dbReference type="Proteomes" id="UP000198345"/>
    </source>
</evidence>
<dbReference type="OrthoDB" id="9801077at2"/>
<dbReference type="SUPFAM" id="SSF54427">
    <property type="entry name" value="NTF2-like"/>
    <property type="match status" value="1"/>
</dbReference>
<evidence type="ECO:0000256" key="1">
    <source>
        <dbReference type="SAM" id="SignalP"/>
    </source>
</evidence>
<dbReference type="EMBL" id="MUGW01000026">
    <property type="protein sequence ID" value="OXA89996.1"/>
    <property type="molecule type" value="Genomic_DNA"/>
</dbReference>
<comment type="caution">
    <text evidence="2">The sequence shown here is derived from an EMBL/GenBank/DDBJ whole genome shotgun (WGS) entry which is preliminary data.</text>
</comment>
<proteinExistence type="predicted"/>
<gene>
    <name evidence="2" type="ORF">B0A66_13395</name>
</gene>
<name>A0A226H8J4_9FLAO</name>
<keyword evidence="1" id="KW-0732">Signal</keyword>
<dbReference type="Proteomes" id="UP000198345">
    <property type="component" value="Unassembled WGS sequence"/>
</dbReference>
<evidence type="ECO:0000313" key="2">
    <source>
        <dbReference type="EMBL" id="OXA89996.1"/>
    </source>
</evidence>
<sequence length="139" mass="15679">MRTRTTLLVVLIALFSSINAQSQEKALIEKAMQSYLDGWQTGDTIKLGKVIHATCKLKNIVDDQIVVTDRKTYLSRFQPHPKAKGVEGKVLAIDITGNTAAVKSEIRTPEVVITDYFNLLKLKDQWYIVDKIYGRAEVK</sequence>
<dbReference type="Pfam" id="PF12893">
    <property type="entry name" value="Lumazine_bd_2"/>
    <property type="match status" value="1"/>
</dbReference>
<dbReference type="RefSeq" id="WP_089050350.1">
    <property type="nucleotide sequence ID" value="NZ_FXTV01000004.1"/>
</dbReference>
<feature type="signal peptide" evidence="1">
    <location>
        <begin position="1"/>
        <end position="22"/>
    </location>
</feature>
<keyword evidence="3" id="KW-1185">Reference proteome</keyword>
<reference evidence="2 3" key="1">
    <citation type="submission" date="2016-11" db="EMBL/GenBank/DDBJ databases">
        <title>Whole genomes of Flavobacteriaceae.</title>
        <authorList>
            <person name="Stine C."/>
            <person name="Li C."/>
            <person name="Tadesse D."/>
        </authorList>
    </citation>
    <scope>NUCLEOTIDE SEQUENCE [LARGE SCALE GENOMIC DNA]</scope>
    <source>
        <strain evidence="2 3">DSM 18292</strain>
    </source>
</reference>
<feature type="chain" id="PRO_5013257255" description="Nuclear transport factor 2 family protein" evidence="1">
    <location>
        <begin position="23"/>
        <end position="139"/>
    </location>
</feature>
<organism evidence="2 3">
    <name type="scientific">Flavobacterium hercynium</name>
    <dbReference type="NCBI Taxonomy" id="387094"/>
    <lineage>
        <taxon>Bacteria</taxon>
        <taxon>Pseudomonadati</taxon>
        <taxon>Bacteroidota</taxon>
        <taxon>Flavobacteriia</taxon>
        <taxon>Flavobacteriales</taxon>
        <taxon>Flavobacteriaceae</taxon>
        <taxon>Flavobacterium</taxon>
    </lineage>
</organism>
<evidence type="ECO:0008006" key="4">
    <source>
        <dbReference type="Google" id="ProtNLM"/>
    </source>
</evidence>
<dbReference type="InterPro" id="IPR032710">
    <property type="entry name" value="NTF2-like_dom_sf"/>
</dbReference>
<dbReference type="InterPro" id="IPR039437">
    <property type="entry name" value="FrzH/put_lumazine-bd"/>
</dbReference>
<protein>
    <recommendedName>
        <fullName evidence="4">Nuclear transport factor 2 family protein</fullName>
    </recommendedName>
</protein>
<accession>A0A226H8J4</accession>